<reference evidence="3" key="1">
    <citation type="submission" date="2023-10" db="EMBL/GenBank/DDBJ databases">
        <authorList>
            <person name="Chen Y."/>
            <person name="Shah S."/>
            <person name="Dougan E. K."/>
            <person name="Thang M."/>
            <person name="Chan C."/>
        </authorList>
    </citation>
    <scope>NUCLEOTIDE SEQUENCE [LARGE SCALE GENOMIC DNA]</scope>
</reference>
<evidence type="ECO:0000256" key="2">
    <source>
        <dbReference type="SAM" id="Phobius"/>
    </source>
</evidence>
<evidence type="ECO:0000313" key="3">
    <source>
        <dbReference type="EMBL" id="CAK0896334.1"/>
    </source>
</evidence>
<feature type="compositionally biased region" description="Basic and acidic residues" evidence="1">
    <location>
        <begin position="34"/>
        <end position="51"/>
    </location>
</feature>
<feature type="transmembrane region" description="Helical" evidence="2">
    <location>
        <begin position="92"/>
        <end position="113"/>
    </location>
</feature>
<feature type="region of interest" description="Disordered" evidence="1">
    <location>
        <begin position="278"/>
        <end position="311"/>
    </location>
</feature>
<evidence type="ECO:0000256" key="1">
    <source>
        <dbReference type="SAM" id="MobiDB-lite"/>
    </source>
</evidence>
<dbReference type="Proteomes" id="UP001189429">
    <property type="component" value="Unassembled WGS sequence"/>
</dbReference>
<feature type="compositionally biased region" description="Low complexity" evidence="1">
    <location>
        <begin position="9"/>
        <end position="24"/>
    </location>
</feature>
<comment type="caution">
    <text evidence="3">The sequence shown here is derived from an EMBL/GenBank/DDBJ whole genome shotgun (WGS) entry which is preliminary data.</text>
</comment>
<keyword evidence="2" id="KW-0812">Transmembrane</keyword>
<organism evidence="3 4">
    <name type="scientific">Prorocentrum cordatum</name>
    <dbReference type="NCBI Taxonomy" id="2364126"/>
    <lineage>
        <taxon>Eukaryota</taxon>
        <taxon>Sar</taxon>
        <taxon>Alveolata</taxon>
        <taxon>Dinophyceae</taxon>
        <taxon>Prorocentrales</taxon>
        <taxon>Prorocentraceae</taxon>
        <taxon>Prorocentrum</taxon>
    </lineage>
</organism>
<feature type="transmembrane region" description="Helical" evidence="2">
    <location>
        <begin position="177"/>
        <end position="198"/>
    </location>
</feature>
<name>A0ABN9XDZ7_9DINO</name>
<keyword evidence="4" id="KW-1185">Reference proteome</keyword>
<dbReference type="EMBL" id="CAUYUJ010020171">
    <property type="protein sequence ID" value="CAK0896334.1"/>
    <property type="molecule type" value="Genomic_DNA"/>
</dbReference>
<gene>
    <name evidence="3" type="ORF">PCOR1329_LOCUS74832</name>
</gene>
<evidence type="ECO:0008006" key="5">
    <source>
        <dbReference type="Google" id="ProtNLM"/>
    </source>
</evidence>
<evidence type="ECO:0000313" key="4">
    <source>
        <dbReference type="Proteomes" id="UP001189429"/>
    </source>
</evidence>
<proteinExistence type="predicted"/>
<feature type="region of interest" description="Disordered" evidence="1">
    <location>
        <begin position="1"/>
        <end position="56"/>
    </location>
</feature>
<protein>
    <recommendedName>
        <fullName evidence="5">Protein S-acyltransferase</fullName>
    </recommendedName>
</protein>
<accession>A0ABN9XDZ7</accession>
<sequence length="311" mass="33643">MGGGPPGASPLLGAAAEQAGGAQAKTAELEALEGELHEEREVASETKKERLVPSASDTQPHETWHLQLVDFEIGWGHRLLGFSDHVNLVSGLIYGGIIISVCAVMLFCLGLKASSEETGGTFPHAARWFVFFLNLQLFLYVMLVFTKMPKLCYIQKYYYPQLDYNCTLLRYLQVEHALMVIGIFSFAIWTFSSYAYVLTFGDSSKADKPDFTHQLETMLNMDDIHAAEHRMGLETYSRDAERRLFSGLAGTERYLRAGLPAGGAAALPLSQASTAPGLGAAYRPAGSAPAPSAGSRPSAAARPASVHPAAR</sequence>
<keyword evidence="2" id="KW-0472">Membrane</keyword>
<feature type="transmembrane region" description="Helical" evidence="2">
    <location>
        <begin position="125"/>
        <end position="145"/>
    </location>
</feature>
<keyword evidence="2" id="KW-1133">Transmembrane helix</keyword>
<feature type="compositionally biased region" description="Low complexity" evidence="1">
    <location>
        <begin position="279"/>
        <end position="311"/>
    </location>
</feature>